<evidence type="ECO:0000313" key="2">
    <source>
        <dbReference type="EMBL" id="UTZ33600.1"/>
    </source>
</evidence>
<gene>
    <name evidence="2" type="ORF">HB762_20220</name>
</gene>
<evidence type="ECO:0000256" key="1">
    <source>
        <dbReference type="SAM" id="MobiDB-lite"/>
    </source>
</evidence>
<keyword evidence="3" id="KW-1185">Reference proteome</keyword>
<reference evidence="2" key="1">
    <citation type="submission" date="2020-03" db="EMBL/GenBank/DDBJ databases">
        <title>Five strains of Vibrio campbellii isolated from Mariana Trench.</title>
        <authorList>
            <person name="Liang J."/>
            <person name="Zhang X.-H."/>
        </authorList>
    </citation>
    <scope>NUCLEOTIDE SEQUENCE</scope>
    <source>
        <strain evidence="2">LJC013</strain>
    </source>
</reference>
<proteinExistence type="predicted"/>
<sequence>MPKSKSQKLDEYYQNRNHVVGSEAWLTDEELATKTRIEELEEPNHPHNSAASKAARKHKLDELMGKPVRTYGNIRG</sequence>
<dbReference type="RefSeq" id="WP_255904351.1">
    <property type="nucleotide sequence ID" value="NZ_CP050465.1"/>
</dbReference>
<feature type="region of interest" description="Disordered" evidence="1">
    <location>
        <begin position="40"/>
        <end position="76"/>
    </location>
</feature>
<protein>
    <submittedName>
        <fullName evidence="2">Uncharacterized protein</fullName>
    </submittedName>
</protein>
<accession>A0ABY5IJC4</accession>
<dbReference type="Proteomes" id="UP001059912">
    <property type="component" value="Chromosome 2"/>
</dbReference>
<organism evidence="2 3">
    <name type="scientific">Vibrio campbellii</name>
    <dbReference type="NCBI Taxonomy" id="680"/>
    <lineage>
        <taxon>Bacteria</taxon>
        <taxon>Pseudomonadati</taxon>
        <taxon>Pseudomonadota</taxon>
        <taxon>Gammaproteobacteria</taxon>
        <taxon>Vibrionales</taxon>
        <taxon>Vibrionaceae</taxon>
        <taxon>Vibrio</taxon>
    </lineage>
</organism>
<name>A0ABY5IJC4_9VIBR</name>
<dbReference type="EMBL" id="CP050471">
    <property type="protein sequence ID" value="UTZ33600.1"/>
    <property type="molecule type" value="Genomic_DNA"/>
</dbReference>
<evidence type="ECO:0000313" key="3">
    <source>
        <dbReference type="Proteomes" id="UP001059912"/>
    </source>
</evidence>